<dbReference type="InterPro" id="IPR031331">
    <property type="entry name" value="NEUT/ALK_ceramidase_C"/>
</dbReference>
<feature type="domain" description="Neutral/alkaline non-lysosomal ceramidase N-terminal" evidence="7">
    <location>
        <begin position="45"/>
        <end position="584"/>
    </location>
</feature>
<feature type="binding site" evidence="4">
    <location>
        <position position="556"/>
    </location>
    <ligand>
        <name>Zn(2+)</name>
        <dbReference type="ChEBI" id="CHEBI:29105"/>
    </ligand>
</feature>
<dbReference type="Gene3D" id="2.60.40.2300">
    <property type="entry name" value="Neutral/alkaline non-lysosomal ceramidase, C-terminal domain"/>
    <property type="match status" value="1"/>
</dbReference>
<comment type="similarity">
    <text evidence="1 5">Belongs to the neutral ceramidase family.</text>
</comment>
<feature type="chain" id="PRO_5015146774" description="Neutral ceramidase" evidence="6">
    <location>
        <begin position="30"/>
        <end position="777"/>
    </location>
</feature>
<dbReference type="InterPro" id="IPR031329">
    <property type="entry name" value="NEUT/ALK_ceramidase_N"/>
</dbReference>
<evidence type="ECO:0000256" key="1">
    <source>
        <dbReference type="ARBA" id="ARBA00009835"/>
    </source>
</evidence>
<evidence type="ECO:0000256" key="3">
    <source>
        <dbReference type="PIRSR" id="PIRSR606823-1"/>
    </source>
</evidence>
<feature type="active site" description="Nucleophile" evidence="3">
    <location>
        <position position="306"/>
    </location>
</feature>
<gene>
    <name evidence="9" type="ORF">CU100_24990</name>
</gene>
<accession>A0A2P7AKX2</accession>
<feature type="signal peptide" evidence="6">
    <location>
        <begin position="1"/>
        <end position="29"/>
    </location>
</feature>
<dbReference type="AlphaFoldDB" id="A0A2P7AKX2"/>
<dbReference type="GO" id="GO:0005576">
    <property type="term" value="C:extracellular region"/>
    <property type="evidence" value="ECO:0007669"/>
    <property type="project" value="TreeGrafter"/>
</dbReference>
<evidence type="ECO:0000259" key="8">
    <source>
        <dbReference type="Pfam" id="PF17048"/>
    </source>
</evidence>
<keyword evidence="2 5" id="KW-0378">Hydrolase</keyword>
<dbReference type="GO" id="GO:0016020">
    <property type="term" value="C:membrane"/>
    <property type="evidence" value="ECO:0007669"/>
    <property type="project" value="GOC"/>
</dbReference>
<evidence type="ECO:0000256" key="5">
    <source>
        <dbReference type="RuleBase" id="RU366019"/>
    </source>
</evidence>
<evidence type="ECO:0000256" key="6">
    <source>
        <dbReference type="SAM" id="SignalP"/>
    </source>
</evidence>
<proteinExistence type="inferred from homology"/>
<dbReference type="Pfam" id="PF17048">
    <property type="entry name" value="Ceramidse_alk_C"/>
    <property type="match status" value="1"/>
</dbReference>
<keyword evidence="4" id="KW-0862">Zinc</keyword>
<keyword evidence="9" id="KW-0282">Flagellum</keyword>
<evidence type="ECO:0000256" key="4">
    <source>
        <dbReference type="PIRSR" id="PIRSR606823-2"/>
    </source>
</evidence>
<name>A0A2P7AKX2_9HYPH</name>
<dbReference type="OrthoDB" id="622550at2"/>
<dbReference type="EMBL" id="PGGN01000007">
    <property type="protein sequence ID" value="PSH54836.1"/>
    <property type="molecule type" value="Genomic_DNA"/>
</dbReference>
<protein>
    <recommendedName>
        <fullName evidence="5">Neutral ceramidase</fullName>
        <ecNumber evidence="5">3.5.1.23</ecNumber>
    </recommendedName>
</protein>
<dbReference type="GO" id="GO:0046872">
    <property type="term" value="F:metal ion binding"/>
    <property type="evidence" value="ECO:0007669"/>
    <property type="project" value="UniProtKB-KW"/>
</dbReference>
<comment type="cofactor">
    <cofactor evidence="4">
        <name>Zn(2+)</name>
        <dbReference type="ChEBI" id="CHEBI:29105"/>
    </cofactor>
    <text evidence="4">Binds 1 zinc ion per subunit.</text>
</comment>
<feature type="binding site" evidence="4">
    <location>
        <position position="254"/>
    </location>
    <ligand>
        <name>Zn(2+)</name>
        <dbReference type="ChEBI" id="CHEBI:29105"/>
    </ligand>
</feature>
<keyword evidence="9" id="KW-0966">Cell projection</keyword>
<dbReference type="PANTHER" id="PTHR12670:SF1">
    <property type="entry name" value="NEUTRAL CERAMIDASE"/>
    <property type="match status" value="1"/>
</dbReference>
<keyword evidence="9" id="KW-0969">Cilium</keyword>
<keyword evidence="5" id="KW-0443">Lipid metabolism</keyword>
<dbReference type="GO" id="GO:0046512">
    <property type="term" value="P:sphingosine biosynthetic process"/>
    <property type="evidence" value="ECO:0007669"/>
    <property type="project" value="TreeGrafter"/>
</dbReference>
<dbReference type="GO" id="GO:0042759">
    <property type="term" value="P:long-chain fatty acid biosynthetic process"/>
    <property type="evidence" value="ECO:0007669"/>
    <property type="project" value="TreeGrafter"/>
</dbReference>
<dbReference type="Pfam" id="PF04734">
    <property type="entry name" value="Ceramidase_alk"/>
    <property type="match status" value="1"/>
</dbReference>
<feature type="binding site" evidence="4">
    <location>
        <position position="143"/>
    </location>
    <ligand>
        <name>Zn(2+)</name>
        <dbReference type="ChEBI" id="CHEBI:29105"/>
    </ligand>
</feature>
<dbReference type="EC" id="3.5.1.23" evidence="5"/>
<keyword evidence="6" id="KW-0732">Signal</keyword>
<comment type="caution">
    <text evidence="9">The sequence shown here is derived from an EMBL/GenBank/DDBJ whole genome shotgun (WGS) entry which is preliminary data.</text>
</comment>
<dbReference type="RefSeq" id="WP_106719350.1">
    <property type="nucleotide sequence ID" value="NZ_JACHXT010000001.1"/>
</dbReference>
<dbReference type="InterPro" id="IPR038445">
    <property type="entry name" value="NCDase_C_sf"/>
</dbReference>
<dbReference type="GO" id="GO:0017040">
    <property type="term" value="F:N-acylsphingosine amidohydrolase activity"/>
    <property type="evidence" value="ECO:0007669"/>
    <property type="project" value="UniProtKB-UniRule"/>
</dbReference>
<evidence type="ECO:0000259" key="7">
    <source>
        <dbReference type="Pfam" id="PF04734"/>
    </source>
</evidence>
<feature type="domain" description="Neutral/alkaline non-lysosomal ceramidase C-terminal" evidence="8">
    <location>
        <begin position="650"/>
        <end position="776"/>
    </location>
</feature>
<dbReference type="InterPro" id="IPR006823">
    <property type="entry name" value="Ceramidase_alk"/>
</dbReference>
<dbReference type="Proteomes" id="UP000241158">
    <property type="component" value="Unassembled WGS sequence"/>
</dbReference>
<comment type="catalytic activity">
    <reaction evidence="5">
        <text>an N-acylsphing-4-enine + H2O = sphing-4-enine + a fatty acid</text>
        <dbReference type="Rhea" id="RHEA:20856"/>
        <dbReference type="ChEBI" id="CHEBI:15377"/>
        <dbReference type="ChEBI" id="CHEBI:28868"/>
        <dbReference type="ChEBI" id="CHEBI:52639"/>
        <dbReference type="ChEBI" id="CHEBI:57756"/>
        <dbReference type="EC" id="3.5.1.23"/>
    </reaction>
</comment>
<sequence length="777" mass="86067">MLRLIYKFTKRGIAAILLSVLFMQSHALAADEAVLIHRDAEQQPYRFGIGKADITGPAAENGMLGFGGEQSTAGIHMRQWARAFIIQGQGANAGSPLVYVNTDLQSVSMSVRQGVLAKLKVKYRATDGTALYGENNVMLAATHTHSAPGGFSHYAILNILTRGFQKQTYDAIVDGIVRAVDHAHENMREGRLYYGTGKLYGASANRALIPFGLNSLSQEDKDYYKNGVDPQMTVLKFVDSEKKIRGVITWFAVHTTSVGPTSHLISPDNKGYAQYYWERFESRRDPGLYADDFVAAFAQSNAGDISPNLAIPLLDDKGKEVPRSKKELIAFNTCPGVTNPAAWKMPHPNPACQFENARRNGMLQFQTALNIVMGRETAGEKEHPLEEVRGALESRFRYVDFPALRIAKTDSDEIPVKPEAKAALCEAVLGASFRRGSPEDNPPTTLPEWLLRGLGEKLDFFFGGSPPAGLKRCHDTKELWLNTGGKKPYPWTANIVPVQLFQIGQMAVLGGPGEYTVTSALKIRRQVAEVFKNNPNARHDIKHIVLNGYANDYIGYITTRREYSKDQYEAGHTIFGPGENRAFIELFAGLATDLSKGEKSVSTGTPPDLSAKQLNFQTGVVFDSIYIDPTFDPSKIRFSLIPFLIDTGIRVITHDFGYVLTQPKATYKRGNIVKTSFVTGHPKNNLRTEGTFLQVLFIPNGKTEKDAQIVATDDDFNTKYAWERVGIIAGSQATTTWEIPMDAQPGRYFIRHYGDWKELGSGLIRELKGTTNTFKVE</sequence>
<reference evidence="10" key="1">
    <citation type="submission" date="2017-11" db="EMBL/GenBank/DDBJ databases">
        <authorList>
            <person name="Kuznetsova I."/>
            <person name="Sazanova A."/>
            <person name="Chirak E."/>
            <person name="Safronova V."/>
            <person name="Willems A."/>
        </authorList>
    </citation>
    <scope>NUCLEOTIDE SEQUENCE [LARGE SCALE GENOMIC DNA]</scope>
    <source>
        <strain evidence="10">PEPV15</strain>
    </source>
</reference>
<keyword evidence="5" id="KW-0746">Sphingolipid metabolism</keyword>
<evidence type="ECO:0000256" key="2">
    <source>
        <dbReference type="ARBA" id="ARBA00022801"/>
    </source>
</evidence>
<evidence type="ECO:0000313" key="10">
    <source>
        <dbReference type="Proteomes" id="UP000241158"/>
    </source>
</evidence>
<organism evidence="9 10">
    <name type="scientific">Phyllobacterium endophyticum</name>
    <dbReference type="NCBI Taxonomy" id="1149773"/>
    <lineage>
        <taxon>Bacteria</taxon>
        <taxon>Pseudomonadati</taxon>
        <taxon>Pseudomonadota</taxon>
        <taxon>Alphaproteobacteria</taxon>
        <taxon>Hyphomicrobiales</taxon>
        <taxon>Phyllobacteriaceae</taxon>
        <taxon>Phyllobacterium</taxon>
    </lineage>
</organism>
<feature type="binding site" evidence="4">
    <location>
        <position position="514"/>
    </location>
    <ligand>
        <name>Zn(2+)</name>
        <dbReference type="ChEBI" id="CHEBI:29105"/>
    </ligand>
</feature>
<keyword evidence="4" id="KW-0479">Metal-binding</keyword>
<evidence type="ECO:0000313" key="9">
    <source>
        <dbReference type="EMBL" id="PSH54836.1"/>
    </source>
</evidence>
<dbReference type="GO" id="GO:0046514">
    <property type="term" value="P:ceramide catabolic process"/>
    <property type="evidence" value="ECO:0007669"/>
    <property type="project" value="InterPro"/>
</dbReference>
<keyword evidence="10" id="KW-1185">Reference proteome</keyword>
<dbReference type="PANTHER" id="PTHR12670">
    <property type="entry name" value="CERAMIDASE"/>
    <property type="match status" value="1"/>
</dbReference>